<keyword evidence="2" id="KW-1185">Reference proteome</keyword>
<reference evidence="1 2" key="1">
    <citation type="submission" date="2019-06" db="EMBL/GenBank/DDBJ databases">
        <title>Genomic Encyclopedia of Type Strains, Phase IV (KMG-V): Genome sequencing to study the core and pangenomes of soil and plant-associated prokaryotes.</title>
        <authorList>
            <person name="Whitman W."/>
        </authorList>
    </citation>
    <scope>NUCLEOTIDE SEQUENCE [LARGE SCALE GENOMIC DNA]</scope>
    <source>
        <strain evidence="1 2">BR 11865</strain>
    </source>
</reference>
<evidence type="ECO:0000313" key="1">
    <source>
        <dbReference type="EMBL" id="TWB19215.1"/>
    </source>
</evidence>
<name>A0A560FCB9_9PROT</name>
<dbReference type="RefSeq" id="WP_145619707.1">
    <property type="nucleotide sequence ID" value="NZ_VITO01000022.1"/>
</dbReference>
<dbReference type="Proteomes" id="UP000316545">
    <property type="component" value="Unassembled WGS sequence"/>
</dbReference>
<gene>
    <name evidence="1" type="ORF">FBZ88_12270</name>
</gene>
<comment type="caution">
    <text evidence="1">The sequence shown here is derived from an EMBL/GenBank/DDBJ whole genome shotgun (WGS) entry which is preliminary data.</text>
</comment>
<organism evidence="1 2">
    <name type="scientific">Nitrospirillum amazonense</name>
    <dbReference type="NCBI Taxonomy" id="28077"/>
    <lineage>
        <taxon>Bacteria</taxon>
        <taxon>Pseudomonadati</taxon>
        <taxon>Pseudomonadota</taxon>
        <taxon>Alphaproteobacteria</taxon>
        <taxon>Rhodospirillales</taxon>
        <taxon>Azospirillaceae</taxon>
        <taxon>Nitrospirillum</taxon>
    </lineage>
</organism>
<dbReference type="EMBL" id="VITO01000022">
    <property type="protein sequence ID" value="TWB19215.1"/>
    <property type="molecule type" value="Genomic_DNA"/>
</dbReference>
<protein>
    <submittedName>
        <fullName evidence="1">Uncharacterized protein</fullName>
    </submittedName>
</protein>
<dbReference type="AlphaFoldDB" id="A0A560FCB9"/>
<sequence length="80" mass="8593">MAVSENTTPLPGVRQILARMPRSIIHAAIDALMDELDRRDAPAEDLEPESLEDDAPAEELGDIFGGCLVPSAQTEGLRHG</sequence>
<evidence type="ECO:0000313" key="2">
    <source>
        <dbReference type="Proteomes" id="UP000316545"/>
    </source>
</evidence>
<proteinExistence type="predicted"/>
<accession>A0A560FCB9</accession>